<feature type="transmembrane region" description="Helical" evidence="9">
    <location>
        <begin position="54"/>
        <end position="72"/>
    </location>
</feature>
<feature type="domain" description="Tripartite ATP-independent periplasmic transporters DctQ component" evidence="10">
    <location>
        <begin position="30"/>
        <end position="158"/>
    </location>
</feature>
<comment type="similarity">
    <text evidence="8">Belongs to the TRAP transporter small permease family.</text>
</comment>
<dbReference type="Proteomes" id="UP001477672">
    <property type="component" value="Unassembled WGS sequence"/>
</dbReference>
<name>A0ABV1GEU1_9FIRM</name>
<evidence type="ECO:0000256" key="6">
    <source>
        <dbReference type="ARBA" id="ARBA00022989"/>
    </source>
</evidence>
<sequence>MQKFARAISRVAAWLEQIVRVVSMLVVGFLICMVFLQVARRTLTGKSIIEIEELSIVLASWVAFLTISYAVRKRVHVRIDVLTAKLPFRVQHVLELLIQVAIFVMAIVLVVFGWQLAQNKMMVPMTVLPINSIWWYISYPVGMSFTCFFLFDNVVQELATVVTGQDPREPSQEEG</sequence>
<evidence type="ECO:0000256" key="5">
    <source>
        <dbReference type="ARBA" id="ARBA00022692"/>
    </source>
</evidence>
<keyword evidence="6 9" id="KW-1133">Transmembrane helix</keyword>
<evidence type="ECO:0000256" key="3">
    <source>
        <dbReference type="ARBA" id="ARBA00022475"/>
    </source>
</evidence>
<accession>A0ABV1GEU1</accession>
<keyword evidence="3" id="KW-1003">Cell membrane</keyword>
<feature type="transmembrane region" description="Helical" evidence="9">
    <location>
        <begin position="21"/>
        <end position="39"/>
    </location>
</feature>
<dbReference type="PANTHER" id="PTHR35011:SF2">
    <property type="entry name" value="2,3-DIKETO-L-GULONATE TRAP TRANSPORTER SMALL PERMEASE PROTEIN YIAM"/>
    <property type="match status" value="1"/>
</dbReference>
<keyword evidence="4" id="KW-0997">Cell inner membrane</keyword>
<keyword evidence="12" id="KW-1185">Reference proteome</keyword>
<dbReference type="Pfam" id="PF04290">
    <property type="entry name" value="DctQ"/>
    <property type="match status" value="1"/>
</dbReference>
<evidence type="ECO:0000313" key="12">
    <source>
        <dbReference type="Proteomes" id="UP001477672"/>
    </source>
</evidence>
<comment type="subcellular location">
    <subcellularLocation>
        <location evidence="1">Cell inner membrane</location>
        <topology evidence="1">Multi-pass membrane protein</topology>
    </subcellularLocation>
</comment>
<dbReference type="EMBL" id="JBBMFA010000083">
    <property type="protein sequence ID" value="MEQ2520187.1"/>
    <property type="molecule type" value="Genomic_DNA"/>
</dbReference>
<gene>
    <name evidence="11" type="ORF">WMO24_07060</name>
</gene>
<evidence type="ECO:0000313" key="11">
    <source>
        <dbReference type="EMBL" id="MEQ2520187.1"/>
    </source>
</evidence>
<evidence type="ECO:0000256" key="2">
    <source>
        <dbReference type="ARBA" id="ARBA00022448"/>
    </source>
</evidence>
<feature type="transmembrane region" description="Helical" evidence="9">
    <location>
        <begin position="93"/>
        <end position="113"/>
    </location>
</feature>
<keyword evidence="2" id="KW-0813">Transport</keyword>
<proteinExistence type="inferred from homology"/>
<feature type="transmembrane region" description="Helical" evidence="9">
    <location>
        <begin position="133"/>
        <end position="151"/>
    </location>
</feature>
<keyword evidence="5 9" id="KW-0812">Transmembrane</keyword>
<dbReference type="RefSeq" id="WP_349215647.1">
    <property type="nucleotide sequence ID" value="NZ_JBBMFA010000083.1"/>
</dbReference>
<evidence type="ECO:0000256" key="8">
    <source>
        <dbReference type="ARBA" id="ARBA00038436"/>
    </source>
</evidence>
<dbReference type="InterPro" id="IPR055348">
    <property type="entry name" value="DctQ"/>
</dbReference>
<dbReference type="InterPro" id="IPR007387">
    <property type="entry name" value="TRAP_DctQ"/>
</dbReference>
<evidence type="ECO:0000256" key="9">
    <source>
        <dbReference type="SAM" id="Phobius"/>
    </source>
</evidence>
<reference evidence="11 12" key="1">
    <citation type="submission" date="2024-03" db="EMBL/GenBank/DDBJ databases">
        <title>Human intestinal bacterial collection.</title>
        <authorList>
            <person name="Pauvert C."/>
            <person name="Hitch T.C.A."/>
            <person name="Clavel T."/>
        </authorList>
    </citation>
    <scope>NUCLEOTIDE SEQUENCE [LARGE SCALE GENOMIC DNA]</scope>
    <source>
        <strain evidence="11 12">CLA-JM-H11</strain>
    </source>
</reference>
<keyword evidence="7 9" id="KW-0472">Membrane</keyword>
<evidence type="ECO:0000256" key="4">
    <source>
        <dbReference type="ARBA" id="ARBA00022519"/>
    </source>
</evidence>
<dbReference type="PANTHER" id="PTHR35011">
    <property type="entry name" value="2,3-DIKETO-L-GULONATE TRAP TRANSPORTER SMALL PERMEASE PROTEIN YIAM"/>
    <property type="match status" value="1"/>
</dbReference>
<comment type="caution">
    <text evidence="11">The sequence shown here is derived from an EMBL/GenBank/DDBJ whole genome shotgun (WGS) entry which is preliminary data.</text>
</comment>
<evidence type="ECO:0000256" key="7">
    <source>
        <dbReference type="ARBA" id="ARBA00023136"/>
    </source>
</evidence>
<evidence type="ECO:0000256" key="1">
    <source>
        <dbReference type="ARBA" id="ARBA00004429"/>
    </source>
</evidence>
<evidence type="ECO:0000259" key="10">
    <source>
        <dbReference type="Pfam" id="PF04290"/>
    </source>
</evidence>
<organism evidence="11 12">
    <name type="scientific">Ruthenibacterium intestinale</name>
    <dbReference type="NCBI Taxonomy" id="3133163"/>
    <lineage>
        <taxon>Bacteria</taxon>
        <taxon>Bacillati</taxon>
        <taxon>Bacillota</taxon>
        <taxon>Clostridia</taxon>
        <taxon>Eubacteriales</taxon>
        <taxon>Oscillospiraceae</taxon>
        <taxon>Ruthenibacterium</taxon>
    </lineage>
</organism>
<protein>
    <submittedName>
        <fullName evidence="11">TRAP transporter small permease</fullName>
    </submittedName>
</protein>